<sequence length="87" mass="9639">MPGNVMAHSDLHGAPRLRCTSFPELLSSFSARTLSSPTLKEPPEYTQGDRRIYPSTTFLQSKKILELLLWTFGPPFLSSSSSQPVPC</sequence>
<accession>A0A8T0ISH1</accession>
<organism evidence="1 2">
    <name type="scientific">Ceratodon purpureus</name>
    <name type="common">Fire moss</name>
    <name type="synonym">Dicranum purpureum</name>
    <dbReference type="NCBI Taxonomy" id="3225"/>
    <lineage>
        <taxon>Eukaryota</taxon>
        <taxon>Viridiplantae</taxon>
        <taxon>Streptophyta</taxon>
        <taxon>Embryophyta</taxon>
        <taxon>Bryophyta</taxon>
        <taxon>Bryophytina</taxon>
        <taxon>Bryopsida</taxon>
        <taxon>Dicranidae</taxon>
        <taxon>Pseudoditrichales</taxon>
        <taxon>Ditrichaceae</taxon>
        <taxon>Ceratodon</taxon>
    </lineage>
</organism>
<proteinExistence type="predicted"/>
<protein>
    <submittedName>
        <fullName evidence="1">Uncharacterized protein</fullName>
    </submittedName>
</protein>
<name>A0A8T0ISH1_CERPU</name>
<gene>
    <name evidence="1" type="ORF">KC19_2G033800</name>
</gene>
<evidence type="ECO:0000313" key="1">
    <source>
        <dbReference type="EMBL" id="KAG0585731.1"/>
    </source>
</evidence>
<comment type="caution">
    <text evidence="1">The sequence shown here is derived from an EMBL/GenBank/DDBJ whole genome shotgun (WGS) entry which is preliminary data.</text>
</comment>
<dbReference type="EMBL" id="CM026422">
    <property type="protein sequence ID" value="KAG0585731.1"/>
    <property type="molecule type" value="Genomic_DNA"/>
</dbReference>
<dbReference type="AlphaFoldDB" id="A0A8T0ISH1"/>
<keyword evidence="2" id="KW-1185">Reference proteome</keyword>
<reference evidence="1" key="1">
    <citation type="submission" date="2020-06" db="EMBL/GenBank/DDBJ databases">
        <title>WGS assembly of Ceratodon purpureus strain R40.</title>
        <authorList>
            <person name="Carey S.B."/>
            <person name="Jenkins J."/>
            <person name="Shu S."/>
            <person name="Lovell J.T."/>
            <person name="Sreedasyam A."/>
            <person name="Maumus F."/>
            <person name="Tiley G.P."/>
            <person name="Fernandez-Pozo N."/>
            <person name="Barry K."/>
            <person name="Chen C."/>
            <person name="Wang M."/>
            <person name="Lipzen A."/>
            <person name="Daum C."/>
            <person name="Saski C.A."/>
            <person name="Payton A.C."/>
            <person name="Mcbreen J.C."/>
            <person name="Conrad R.E."/>
            <person name="Kollar L.M."/>
            <person name="Olsson S."/>
            <person name="Huttunen S."/>
            <person name="Landis J.B."/>
            <person name="Wickett N.J."/>
            <person name="Johnson M.G."/>
            <person name="Rensing S.A."/>
            <person name="Grimwood J."/>
            <person name="Schmutz J."/>
            <person name="Mcdaniel S.F."/>
        </authorList>
    </citation>
    <scope>NUCLEOTIDE SEQUENCE</scope>
    <source>
        <strain evidence="1">R40</strain>
    </source>
</reference>
<evidence type="ECO:0000313" key="2">
    <source>
        <dbReference type="Proteomes" id="UP000822688"/>
    </source>
</evidence>
<dbReference type="Proteomes" id="UP000822688">
    <property type="component" value="Chromosome 2"/>
</dbReference>